<dbReference type="NCBIfam" id="TIGR00678">
    <property type="entry name" value="holB"/>
    <property type="match status" value="1"/>
</dbReference>
<dbReference type="InterPro" id="IPR004622">
    <property type="entry name" value="DNA_pol_HolB"/>
</dbReference>
<dbReference type="FunFam" id="3.40.50.300:FF:001255">
    <property type="entry name" value="DNA polymerase III subunit delta"/>
    <property type="match status" value="1"/>
</dbReference>
<dbReference type="EMBL" id="BARS01003433">
    <property type="protein sequence ID" value="GAF82732.1"/>
    <property type="molecule type" value="Genomic_DNA"/>
</dbReference>
<dbReference type="PANTHER" id="PTHR11669">
    <property type="entry name" value="REPLICATION FACTOR C / DNA POLYMERASE III GAMMA-TAU SUBUNIT"/>
    <property type="match status" value="1"/>
</dbReference>
<dbReference type="AlphaFoldDB" id="X0T3H7"/>
<gene>
    <name evidence="1" type="ORF">S01H1_06651</name>
</gene>
<dbReference type="Pfam" id="PF13177">
    <property type="entry name" value="DNA_pol3_delta2"/>
    <property type="match status" value="1"/>
</dbReference>
<dbReference type="GO" id="GO:0006261">
    <property type="term" value="P:DNA-templated DNA replication"/>
    <property type="evidence" value="ECO:0007669"/>
    <property type="project" value="TreeGrafter"/>
</dbReference>
<name>X0T3H7_9ZZZZ</name>
<comment type="caution">
    <text evidence="1">The sequence shown here is derived from an EMBL/GenBank/DDBJ whole genome shotgun (WGS) entry which is preliminary data.</text>
</comment>
<organism evidence="1">
    <name type="scientific">marine sediment metagenome</name>
    <dbReference type="NCBI Taxonomy" id="412755"/>
    <lineage>
        <taxon>unclassified sequences</taxon>
        <taxon>metagenomes</taxon>
        <taxon>ecological metagenomes</taxon>
    </lineage>
</organism>
<dbReference type="InterPro" id="IPR027417">
    <property type="entry name" value="P-loop_NTPase"/>
</dbReference>
<dbReference type="Gene3D" id="3.40.50.300">
    <property type="entry name" value="P-loop containing nucleotide triphosphate hydrolases"/>
    <property type="match status" value="1"/>
</dbReference>
<protein>
    <recommendedName>
        <fullName evidence="2">DNA-directed DNA polymerase</fullName>
    </recommendedName>
</protein>
<proteinExistence type="predicted"/>
<evidence type="ECO:0008006" key="2">
    <source>
        <dbReference type="Google" id="ProtNLM"/>
    </source>
</evidence>
<accession>X0T3H7</accession>
<dbReference type="GO" id="GO:0003887">
    <property type="term" value="F:DNA-directed DNA polymerase activity"/>
    <property type="evidence" value="ECO:0007669"/>
    <property type="project" value="InterPro"/>
</dbReference>
<dbReference type="InterPro" id="IPR050238">
    <property type="entry name" value="DNA_Rep/Repair_Clamp_Loader"/>
</dbReference>
<dbReference type="PANTHER" id="PTHR11669:SF8">
    <property type="entry name" value="DNA POLYMERASE III SUBUNIT DELTA"/>
    <property type="match status" value="1"/>
</dbReference>
<dbReference type="GO" id="GO:0008408">
    <property type="term" value="F:3'-5' exonuclease activity"/>
    <property type="evidence" value="ECO:0007669"/>
    <property type="project" value="InterPro"/>
</dbReference>
<evidence type="ECO:0000313" key="1">
    <source>
        <dbReference type="EMBL" id="GAF82732.1"/>
    </source>
</evidence>
<feature type="non-terminal residue" evidence="1">
    <location>
        <position position="201"/>
    </location>
</feature>
<sequence>MWRTIGHEWAIALLQRAIDTGRVSHAYLFTGPANVGKTHLAKEMAAALNCAGDASPCGSCRACLKTARGTHPDVFLVEPGNGSIKIDQIRQLQRQLALSPYEGRQRIAIIADFQAATVQAANALLKTLEEPPSRVVLLLAAVDASLLLPTIVSRCQVLPLRGLSCQQIERALIGRWHERPDLARLLSKVSGGRIGWAISAT</sequence>
<reference evidence="1" key="1">
    <citation type="journal article" date="2014" name="Front. Microbiol.">
        <title>High frequency of phylogenetically diverse reductive dehalogenase-homologous genes in deep subseafloor sedimentary metagenomes.</title>
        <authorList>
            <person name="Kawai M."/>
            <person name="Futagami T."/>
            <person name="Toyoda A."/>
            <person name="Takaki Y."/>
            <person name="Nishi S."/>
            <person name="Hori S."/>
            <person name="Arai W."/>
            <person name="Tsubouchi T."/>
            <person name="Morono Y."/>
            <person name="Uchiyama I."/>
            <person name="Ito T."/>
            <person name="Fujiyama A."/>
            <person name="Inagaki F."/>
            <person name="Takami H."/>
        </authorList>
    </citation>
    <scope>NUCLEOTIDE SEQUENCE</scope>
    <source>
        <strain evidence="1">Expedition CK06-06</strain>
    </source>
</reference>
<dbReference type="SUPFAM" id="SSF52540">
    <property type="entry name" value="P-loop containing nucleoside triphosphate hydrolases"/>
    <property type="match status" value="1"/>
</dbReference>